<dbReference type="OrthoDB" id="194443at2759"/>
<proteinExistence type="inferred from homology"/>
<evidence type="ECO:0000256" key="6">
    <source>
        <dbReference type="ARBA" id="ARBA00049075"/>
    </source>
</evidence>
<evidence type="ECO:0000256" key="1">
    <source>
        <dbReference type="ARBA" id="ARBA00018517"/>
    </source>
</evidence>
<evidence type="ECO:0000256" key="2">
    <source>
        <dbReference type="ARBA" id="ARBA00025783"/>
    </source>
</evidence>
<comment type="catalytic activity">
    <reaction evidence="4">
        <text>a 5'-end (N(7)-methyl 5'-triphosphoguanosine)-ribonucleoside in snoRNA + S-adenosyl-L-methionine = a 5'-end (N(2),N(7)-dimethyl 5'-triphosphoguanosine)-ribonucleoside in snoRNA + S-adenosyl-L-homocysteine + H(+)</text>
        <dbReference type="Rhea" id="RHEA:78475"/>
        <dbReference type="Rhea" id="RHEA-COMP:19086"/>
        <dbReference type="Rhea" id="RHEA-COMP:19088"/>
        <dbReference type="ChEBI" id="CHEBI:15378"/>
        <dbReference type="ChEBI" id="CHEBI:57856"/>
        <dbReference type="ChEBI" id="CHEBI:59789"/>
        <dbReference type="ChEBI" id="CHEBI:156461"/>
        <dbReference type="ChEBI" id="CHEBI:172880"/>
    </reaction>
    <physiologicalReaction direction="left-to-right" evidence="4">
        <dbReference type="Rhea" id="RHEA:78476"/>
    </physiologicalReaction>
</comment>
<reference evidence="9" key="4">
    <citation type="journal article" date="2022" name="Res Sq">
        <title>Comparative Genomics Reveals Insights into the Divergent Evolution of Astigmatic Mites and Household Pest Adaptations.</title>
        <authorList>
            <person name="Xiong Q."/>
            <person name="Wan A.T.-Y."/>
            <person name="Liu X.-Y."/>
            <person name="Fung C.S.-H."/>
            <person name="Xiao X."/>
            <person name="Malainual N."/>
            <person name="Hou J."/>
            <person name="Wang L."/>
            <person name="Wang M."/>
            <person name="Yang K."/>
            <person name="Cui Y."/>
            <person name="Leung E."/>
            <person name="Nong W."/>
            <person name="Shin S.-K."/>
            <person name="Au S."/>
            <person name="Jeong K.Y."/>
            <person name="Chew F.T."/>
            <person name="Hui J."/>
            <person name="Leung T.F."/>
            <person name="Tungtrongchitr A."/>
            <person name="Zhong N."/>
            <person name="Liu Z."/>
            <person name="Tsui S."/>
        </authorList>
    </citation>
    <scope>NUCLEOTIDE SEQUENCE</scope>
    <source>
        <strain evidence="9">Derf</strain>
        <tissue evidence="9">Whole organism</tissue>
    </source>
</reference>
<gene>
    <name evidence="9" type="primary">TGS1</name>
    <name evidence="9" type="ORF">DERF_007125</name>
    <name evidence="8" type="ORF">HUG17_1591</name>
</gene>
<comment type="caution">
    <text evidence="9">The sequence shown here is derived from an EMBL/GenBank/DDBJ whole genome shotgun (WGS) entry which is preliminary data.</text>
</comment>
<evidence type="ECO:0000256" key="3">
    <source>
        <dbReference type="ARBA" id="ARBA00047418"/>
    </source>
</evidence>
<sequence length="462" mass="54083">MDDRNDLIVTRTKVQHSEDESNRHLFENLEMRRLGLPTEFFSAKSKRFHKKKKKRNQNLIIDRILNNLNEFQISSLDDSDDKNISNDKVEDKFKIQHHLIESNVNVEMSEIFETNNSNFDSDENSQDYDNDEENELLGNLQEDLDVSMEENEDDIVEVPTFVMTNNSYDYQDVLANNSINDEQKNGDNMINLDFVTPKKGADSRKETRSKKRKKKIRFNVYWRQRFILFSRFNQGIKLDDESWYSVTPEAIAKHIAERLQNTLAKRYPNRCKAGFIIMDPFCGAGGNVIQFALQSLIQKVYAIDIDPEKIAMAKHNARIYECDDKIEFICGDFFELTKHNRFRDLIDACFYSPPWGGPNYIDLKKFSLNHMIPNGFDICRHTSKYLTPNIIMLLPRNFDETELQKVSDLVYNIDSNKPAQQARMVELERNMIFNKVKTITAYFGDTIDGFNEVPTKVLFETE</sequence>
<organism evidence="9 10">
    <name type="scientific">Dermatophagoides farinae</name>
    <name type="common">American house dust mite</name>
    <dbReference type="NCBI Taxonomy" id="6954"/>
    <lineage>
        <taxon>Eukaryota</taxon>
        <taxon>Metazoa</taxon>
        <taxon>Ecdysozoa</taxon>
        <taxon>Arthropoda</taxon>
        <taxon>Chelicerata</taxon>
        <taxon>Arachnida</taxon>
        <taxon>Acari</taxon>
        <taxon>Acariformes</taxon>
        <taxon>Sarcoptiformes</taxon>
        <taxon>Astigmata</taxon>
        <taxon>Psoroptidia</taxon>
        <taxon>Analgoidea</taxon>
        <taxon>Pyroglyphidae</taxon>
        <taxon>Dermatophagoidinae</taxon>
        <taxon>Dermatophagoides</taxon>
    </lineage>
</organism>
<dbReference type="InterPro" id="IPR029063">
    <property type="entry name" value="SAM-dependent_MTases_sf"/>
</dbReference>
<reference evidence="9" key="1">
    <citation type="submission" date="2013-05" db="EMBL/GenBank/DDBJ databases">
        <authorList>
            <person name="Yim A.K.Y."/>
            <person name="Chan T.F."/>
            <person name="Ji K.M."/>
            <person name="Liu X.Y."/>
            <person name="Zhou J.W."/>
            <person name="Li R.Q."/>
            <person name="Yang K.Y."/>
            <person name="Li J."/>
            <person name="Li M."/>
            <person name="Law P.T.W."/>
            <person name="Wu Y.L."/>
            <person name="Cai Z.L."/>
            <person name="Qin H."/>
            <person name="Bao Y."/>
            <person name="Leung R.K.K."/>
            <person name="Ng P.K.S."/>
            <person name="Zou J."/>
            <person name="Zhong X.J."/>
            <person name="Ran P.X."/>
            <person name="Zhong N.S."/>
            <person name="Liu Z.G."/>
            <person name="Tsui S.K.W."/>
        </authorList>
    </citation>
    <scope>NUCLEOTIDE SEQUENCE</scope>
    <source>
        <strain evidence="9">Derf</strain>
        <tissue evidence="9">Whole organism</tissue>
    </source>
</reference>
<evidence type="ECO:0000313" key="8">
    <source>
        <dbReference type="EMBL" id="KAH7646053.1"/>
    </source>
</evidence>
<reference evidence="8" key="3">
    <citation type="journal article" date="2021" name="World Allergy Organ. J.">
        <title>Chromosome-level assembly of Dermatophagoides farinae genome and transcriptome reveals two novel allergens Der f 37 and Der f 39.</title>
        <authorList>
            <person name="Chen J."/>
            <person name="Cai Z."/>
            <person name="Fan D."/>
            <person name="Hu J."/>
            <person name="Hou Y."/>
            <person name="He Y."/>
            <person name="Zhang Z."/>
            <person name="Zhao Z."/>
            <person name="Gao P."/>
            <person name="Hu W."/>
            <person name="Sun J."/>
            <person name="Li J."/>
            <person name="Ji K."/>
        </authorList>
    </citation>
    <scope>NUCLEOTIDE SEQUENCE</scope>
    <source>
        <strain evidence="8">JKM2019</strain>
    </source>
</reference>
<comment type="similarity">
    <text evidence="2">Belongs to the methyltransferase superfamily. Trimethylguanosine synthase family.</text>
</comment>
<dbReference type="GO" id="GO:0005634">
    <property type="term" value="C:nucleus"/>
    <property type="evidence" value="ECO:0007669"/>
    <property type="project" value="TreeGrafter"/>
</dbReference>
<dbReference type="EMBL" id="SDOV01000001">
    <property type="protein sequence ID" value="KAH7646053.1"/>
    <property type="molecule type" value="Genomic_DNA"/>
</dbReference>
<evidence type="ECO:0000313" key="9">
    <source>
        <dbReference type="EMBL" id="KAH9516386.1"/>
    </source>
</evidence>
<dbReference type="Proteomes" id="UP000828236">
    <property type="component" value="Unassembled WGS sequence"/>
</dbReference>
<evidence type="ECO:0000313" key="10">
    <source>
        <dbReference type="Proteomes" id="UP000790347"/>
    </source>
</evidence>
<comment type="catalytic activity">
    <reaction evidence="5">
        <text>a 5'-end (N(2),N(7)-dimethyl 5'-triphosphoguanosine)-ribonucleoside in snRNA + S-adenosyl-L-methionine = a 5'-end (N(2),N(2),N(7)-trimethyl 5'-triphosphoguanosine)-ribonucleoside in snRNA + S-adenosyl-L-homocysteine + H(+)</text>
        <dbReference type="Rhea" id="RHEA:78479"/>
        <dbReference type="Rhea" id="RHEA-COMP:19087"/>
        <dbReference type="Rhea" id="RHEA-COMP:19089"/>
        <dbReference type="ChEBI" id="CHEBI:15378"/>
        <dbReference type="ChEBI" id="CHEBI:57856"/>
        <dbReference type="ChEBI" id="CHEBI:59789"/>
        <dbReference type="ChEBI" id="CHEBI:167623"/>
        <dbReference type="ChEBI" id="CHEBI:172880"/>
    </reaction>
    <physiologicalReaction direction="left-to-right" evidence="5">
        <dbReference type="Rhea" id="RHEA:78480"/>
    </physiologicalReaction>
</comment>
<dbReference type="EMBL" id="ASGP02000003">
    <property type="protein sequence ID" value="KAH9516386.1"/>
    <property type="molecule type" value="Genomic_DNA"/>
</dbReference>
<evidence type="ECO:0000256" key="7">
    <source>
        <dbReference type="ARBA" id="ARBA00049790"/>
    </source>
</evidence>
<dbReference type="PANTHER" id="PTHR14741">
    <property type="entry name" value="S-ADENOSYLMETHIONINE-DEPENDENT METHYLTRANSFERASE RELATED"/>
    <property type="match status" value="1"/>
</dbReference>
<dbReference type="Pfam" id="PF09445">
    <property type="entry name" value="Methyltransf_15"/>
    <property type="match status" value="1"/>
</dbReference>
<dbReference type="Gene3D" id="3.40.50.150">
    <property type="entry name" value="Vaccinia Virus protein VP39"/>
    <property type="match status" value="1"/>
</dbReference>
<dbReference type="GO" id="GO:0071164">
    <property type="term" value="F:RNA cap trimethylguanosine synthase activity"/>
    <property type="evidence" value="ECO:0007669"/>
    <property type="project" value="TreeGrafter"/>
</dbReference>
<evidence type="ECO:0000256" key="5">
    <source>
        <dbReference type="ARBA" id="ARBA00048763"/>
    </source>
</evidence>
<protein>
    <recommendedName>
        <fullName evidence="1">Trimethylguanosine synthase</fullName>
    </recommendedName>
    <alternativeName>
        <fullName evidence="7">Cap-specific guanine-N(2) methyltransferase</fullName>
    </alternativeName>
</protein>
<dbReference type="AlphaFoldDB" id="A0A922L3B7"/>
<dbReference type="PANTHER" id="PTHR14741:SF32">
    <property type="entry name" value="TRIMETHYLGUANOSINE SYNTHASE"/>
    <property type="match status" value="1"/>
</dbReference>
<comment type="catalytic activity">
    <reaction evidence="3">
        <text>a 5'-end (N(2),N(7)-dimethyl 5'-triphosphoguanosine)-ribonucleoside in snoRNA + S-adenosyl-L-methionine = a 5'-end (N(2),N(2),N(7)-trimethyl 5'-triphosphoguanosine)-ribonucleoside in snoRNA + S-adenosyl-L-homocysteine + H(+)</text>
        <dbReference type="Rhea" id="RHEA:78507"/>
        <dbReference type="Rhea" id="RHEA-COMP:19088"/>
        <dbReference type="Rhea" id="RHEA-COMP:19090"/>
        <dbReference type="ChEBI" id="CHEBI:15378"/>
        <dbReference type="ChEBI" id="CHEBI:57856"/>
        <dbReference type="ChEBI" id="CHEBI:59789"/>
        <dbReference type="ChEBI" id="CHEBI:167623"/>
        <dbReference type="ChEBI" id="CHEBI:172880"/>
    </reaction>
    <physiologicalReaction direction="left-to-right" evidence="3">
        <dbReference type="Rhea" id="RHEA:78508"/>
    </physiologicalReaction>
</comment>
<reference evidence="8" key="2">
    <citation type="submission" date="2020-06" db="EMBL/GenBank/DDBJ databases">
        <authorList>
            <person name="Ji K."/>
            <person name="Li J."/>
        </authorList>
    </citation>
    <scope>NUCLEOTIDE SEQUENCE</scope>
    <source>
        <strain evidence="8">JKM2019</strain>
        <tissue evidence="8">Whole body</tissue>
    </source>
</reference>
<dbReference type="SUPFAM" id="SSF53335">
    <property type="entry name" value="S-adenosyl-L-methionine-dependent methyltransferases"/>
    <property type="match status" value="1"/>
</dbReference>
<name>A0A922L3B7_DERFA</name>
<dbReference type="CDD" id="cd02440">
    <property type="entry name" value="AdoMet_MTases"/>
    <property type="match status" value="1"/>
</dbReference>
<accession>A0A922L3B7</accession>
<evidence type="ECO:0000256" key="4">
    <source>
        <dbReference type="ARBA" id="ARBA00048740"/>
    </source>
</evidence>
<dbReference type="Proteomes" id="UP000790347">
    <property type="component" value="Unassembled WGS sequence"/>
</dbReference>
<comment type="catalytic activity">
    <reaction evidence="6">
        <text>a 5'-end (N(7)-methyl 5'-triphosphoguanosine)-ribonucleoside in snRNA + S-adenosyl-L-methionine = a 5'-end (N(2),N(7)-dimethyl 5'-triphosphoguanosine)-ribonucleoside in snRNA + S-adenosyl-L-homocysteine + H(+)</text>
        <dbReference type="Rhea" id="RHEA:78471"/>
        <dbReference type="Rhea" id="RHEA-COMP:19085"/>
        <dbReference type="Rhea" id="RHEA-COMP:19087"/>
        <dbReference type="ChEBI" id="CHEBI:15378"/>
        <dbReference type="ChEBI" id="CHEBI:57856"/>
        <dbReference type="ChEBI" id="CHEBI:59789"/>
        <dbReference type="ChEBI" id="CHEBI:156461"/>
        <dbReference type="ChEBI" id="CHEBI:172880"/>
    </reaction>
    <physiologicalReaction direction="left-to-right" evidence="6">
        <dbReference type="Rhea" id="RHEA:78472"/>
    </physiologicalReaction>
</comment>
<dbReference type="InterPro" id="IPR019012">
    <property type="entry name" value="RNA_cap_Gua-N2-MeTrfase"/>
</dbReference>
<keyword evidence="10" id="KW-1185">Reference proteome</keyword>